<gene>
    <name evidence="1" type="ORF">N8I77_005618</name>
</gene>
<dbReference type="AlphaFoldDB" id="A0AAD9SHI2"/>
<evidence type="ECO:0000313" key="1">
    <source>
        <dbReference type="EMBL" id="KAK2606896.1"/>
    </source>
</evidence>
<name>A0AAD9SHI2_PHOAM</name>
<dbReference type="EMBL" id="JAUJFL010000003">
    <property type="protein sequence ID" value="KAK2606896.1"/>
    <property type="molecule type" value="Genomic_DNA"/>
</dbReference>
<keyword evidence="2" id="KW-1185">Reference proteome</keyword>
<reference evidence="1" key="1">
    <citation type="submission" date="2023-06" db="EMBL/GenBank/DDBJ databases">
        <authorList>
            <person name="Noh H."/>
        </authorList>
    </citation>
    <scope>NUCLEOTIDE SEQUENCE</scope>
    <source>
        <strain evidence="1">DUCC20226</strain>
    </source>
</reference>
<sequence>MRPTLHLQWIRGWTVNINSKRRDGLPYSKIKAICQQYRQRLLASRKEPVAPRPLPPATLFIFGPTPSYVVSPQLAARLTTSDLSSLKSNLRVYENQFTGKTDFDGDCTDLKEHDCTPEVLTDQNLRGDDAVYYGHGQIHVVGMVDMHRAELKQNPQYRSSTEFWSRLGGEILQKLRVKPEIATANSLLEGLSSWICNTNEEQQRIGRFSAKVDHFEGIATASVTLNLSVPMQGFDPDRLCPYIRLAAAGIETGPVTTIWASRGKQAPDHSPLARAMEVPDFCLTFLLSVMRDTMGIGPLPEYVDHSLVLGKSDPDLEYDDEEQEEDDGEVEWLREQLWRRGDHEK</sequence>
<proteinExistence type="predicted"/>
<organism evidence="1 2">
    <name type="scientific">Phomopsis amygdali</name>
    <name type="common">Fusicoccum amygdali</name>
    <dbReference type="NCBI Taxonomy" id="1214568"/>
    <lineage>
        <taxon>Eukaryota</taxon>
        <taxon>Fungi</taxon>
        <taxon>Dikarya</taxon>
        <taxon>Ascomycota</taxon>
        <taxon>Pezizomycotina</taxon>
        <taxon>Sordariomycetes</taxon>
        <taxon>Sordariomycetidae</taxon>
        <taxon>Diaporthales</taxon>
        <taxon>Diaporthaceae</taxon>
        <taxon>Diaporthe</taxon>
    </lineage>
</organism>
<protein>
    <submittedName>
        <fullName evidence="1">Uncharacterized protein</fullName>
    </submittedName>
</protein>
<comment type="caution">
    <text evidence="1">The sequence shown here is derived from an EMBL/GenBank/DDBJ whole genome shotgun (WGS) entry which is preliminary data.</text>
</comment>
<dbReference type="Proteomes" id="UP001265746">
    <property type="component" value="Unassembled WGS sequence"/>
</dbReference>
<evidence type="ECO:0000313" key="2">
    <source>
        <dbReference type="Proteomes" id="UP001265746"/>
    </source>
</evidence>
<accession>A0AAD9SHI2</accession>